<feature type="domain" description="Protein kinase" evidence="6">
    <location>
        <begin position="81"/>
        <end position="363"/>
    </location>
</feature>
<dbReference type="InterPro" id="IPR017441">
    <property type="entry name" value="Protein_kinase_ATP_BS"/>
</dbReference>
<organism evidence="7 8">
    <name type="scientific">Paraglaciecola polaris LMG 21857</name>
    <dbReference type="NCBI Taxonomy" id="1129793"/>
    <lineage>
        <taxon>Bacteria</taxon>
        <taxon>Pseudomonadati</taxon>
        <taxon>Pseudomonadota</taxon>
        <taxon>Gammaproteobacteria</taxon>
        <taxon>Alteromonadales</taxon>
        <taxon>Alteromonadaceae</taxon>
        <taxon>Paraglaciecola</taxon>
    </lineage>
</organism>
<dbReference type="SMART" id="SM00220">
    <property type="entry name" value="S_TKc"/>
    <property type="match status" value="1"/>
</dbReference>
<dbReference type="SUPFAM" id="SSF48452">
    <property type="entry name" value="TPR-like"/>
    <property type="match status" value="3"/>
</dbReference>
<dbReference type="InterPro" id="IPR011990">
    <property type="entry name" value="TPR-like_helical_dom_sf"/>
</dbReference>
<keyword evidence="3 7" id="KW-0418">Kinase</keyword>
<name>K6YIK2_9ALTE</name>
<dbReference type="AlphaFoldDB" id="K6YIK2"/>
<dbReference type="RefSeq" id="WP_007104357.1">
    <property type="nucleotide sequence ID" value="NZ_BAER01000041.1"/>
</dbReference>
<keyword evidence="8" id="KW-1185">Reference proteome</keyword>
<dbReference type="PROSITE" id="PS50011">
    <property type="entry name" value="PROTEIN_KINASE_DOM"/>
    <property type="match status" value="1"/>
</dbReference>
<dbReference type="Pfam" id="PF00069">
    <property type="entry name" value="Pkinase"/>
    <property type="match status" value="1"/>
</dbReference>
<evidence type="ECO:0000313" key="8">
    <source>
        <dbReference type="Proteomes" id="UP000006322"/>
    </source>
</evidence>
<dbReference type="InterPro" id="IPR008271">
    <property type="entry name" value="Ser/Thr_kinase_AS"/>
</dbReference>
<dbReference type="GO" id="GO:0004674">
    <property type="term" value="F:protein serine/threonine kinase activity"/>
    <property type="evidence" value="ECO:0007669"/>
    <property type="project" value="UniProtKB-KW"/>
</dbReference>
<dbReference type="EMBL" id="BAER01000041">
    <property type="protein sequence ID" value="GAC32569.1"/>
    <property type="molecule type" value="Genomic_DNA"/>
</dbReference>
<comment type="caution">
    <text evidence="7">The sequence shown here is derived from an EMBL/GenBank/DDBJ whole genome shotgun (WGS) entry which is preliminary data.</text>
</comment>
<dbReference type="PANTHER" id="PTHR43289:SF34">
    <property type="entry name" value="SERINE_THREONINE-PROTEIN KINASE YBDM-RELATED"/>
    <property type="match status" value="1"/>
</dbReference>
<evidence type="ECO:0000313" key="7">
    <source>
        <dbReference type="EMBL" id="GAC32569.1"/>
    </source>
</evidence>
<dbReference type="InterPro" id="IPR000719">
    <property type="entry name" value="Prot_kinase_dom"/>
</dbReference>
<evidence type="ECO:0000256" key="3">
    <source>
        <dbReference type="ARBA" id="ARBA00022777"/>
    </source>
</evidence>
<feature type="binding site" evidence="5">
    <location>
        <position position="112"/>
    </location>
    <ligand>
        <name>ATP</name>
        <dbReference type="ChEBI" id="CHEBI:30616"/>
    </ligand>
</feature>
<accession>K6YIK2</accession>
<dbReference type="SUPFAM" id="SSF56112">
    <property type="entry name" value="Protein kinase-like (PK-like)"/>
    <property type="match status" value="1"/>
</dbReference>
<proteinExistence type="predicted"/>
<dbReference type="Proteomes" id="UP000006322">
    <property type="component" value="Unassembled WGS sequence"/>
</dbReference>
<dbReference type="EC" id="2.7.11.1" evidence="7"/>
<dbReference type="Gene3D" id="3.30.200.20">
    <property type="entry name" value="Phosphorylase Kinase, domain 1"/>
    <property type="match status" value="1"/>
</dbReference>
<evidence type="ECO:0000259" key="6">
    <source>
        <dbReference type="PROSITE" id="PS50011"/>
    </source>
</evidence>
<gene>
    <name evidence="7" type="ORF">GPLA_1655</name>
</gene>
<dbReference type="PROSITE" id="PS00107">
    <property type="entry name" value="PROTEIN_KINASE_ATP"/>
    <property type="match status" value="1"/>
</dbReference>
<dbReference type="PROSITE" id="PS00108">
    <property type="entry name" value="PROTEIN_KINASE_ST"/>
    <property type="match status" value="1"/>
</dbReference>
<keyword evidence="2 5" id="KW-0547">Nucleotide-binding</keyword>
<evidence type="ECO:0000256" key="2">
    <source>
        <dbReference type="ARBA" id="ARBA00022741"/>
    </source>
</evidence>
<evidence type="ECO:0000256" key="5">
    <source>
        <dbReference type="PROSITE-ProRule" id="PRU10141"/>
    </source>
</evidence>
<dbReference type="InterPro" id="IPR019734">
    <property type="entry name" value="TPR_rpt"/>
</dbReference>
<keyword evidence="7" id="KW-0723">Serine/threonine-protein kinase</keyword>
<keyword evidence="1 7" id="KW-0808">Transferase</keyword>
<evidence type="ECO:0000256" key="1">
    <source>
        <dbReference type="ARBA" id="ARBA00022679"/>
    </source>
</evidence>
<dbReference type="Gene3D" id="1.10.510.10">
    <property type="entry name" value="Transferase(Phosphotransferase) domain 1"/>
    <property type="match status" value="1"/>
</dbReference>
<dbReference type="GO" id="GO:0005524">
    <property type="term" value="F:ATP binding"/>
    <property type="evidence" value="ECO:0007669"/>
    <property type="project" value="UniProtKB-UniRule"/>
</dbReference>
<dbReference type="PANTHER" id="PTHR43289">
    <property type="entry name" value="MITOGEN-ACTIVATED PROTEIN KINASE KINASE KINASE 20-RELATED"/>
    <property type="match status" value="1"/>
</dbReference>
<protein>
    <submittedName>
        <fullName evidence="7">Serine/threonine protein kinase, bacterial</fullName>
        <ecNumber evidence="7">2.7.11.1</ecNumber>
    </submittedName>
</protein>
<dbReference type="Pfam" id="PF13424">
    <property type="entry name" value="TPR_12"/>
    <property type="match status" value="1"/>
</dbReference>
<dbReference type="Gene3D" id="1.25.40.10">
    <property type="entry name" value="Tetratricopeptide repeat domain"/>
    <property type="match status" value="2"/>
</dbReference>
<dbReference type="OrthoDB" id="9801841at2"/>
<dbReference type="SMART" id="SM00028">
    <property type="entry name" value="TPR"/>
    <property type="match status" value="6"/>
</dbReference>
<dbReference type="InterPro" id="IPR011009">
    <property type="entry name" value="Kinase-like_dom_sf"/>
</dbReference>
<dbReference type="CDD" id="cd14014">
    <property type="entry name" value="STKc_PknB_like"/>
    <property type="match status" value="1"/>
</dbReference>
<keyword evidence="4 5" id="KW-0067">ATP-binding</keyword>
<reference evidence="8" key="1">
    <citation type="journal article" date="2014" name="Environ. Microbiol.">
        <title>Comparative genomics of the marine bacterial genus Glaciecola reveals the high degree of genomic diversity and genomic characteristic for cold adaptation.</title>
        <authorList>
            <person name="Qin Q.L."/>
            <person name="Xie B.B."/>
            <person name="Yu Y."/>
            <person name="Shu Y.L."/>
            <person name="Rong J.C."/>
            <person name="Zhang Y.J."/>
            <person name="Zhao D.L."/>
            <person name="Chen X.L."/>
            <person name="Zhang X.Y."/>
            <person name="Chen B."/>
            <person name="Zhou B.C."/>
            <person name="Zhang Y.Z."/>
        </authorList>
    </citation>
    <scope>NUCLEOTIDE SEQUENCE [LARGE SCALE GENOMIC DNA]</scope>
    <source>
        <strain evidence="8">LMG 21857</strain>
    </source>
</reference>
<evidence type="ECO:0000256" key="4">
    <source>
        <dbReference type="ARBA" id="ARBA00022840"/>
    </source>
</evidence>
<dbReference type="STRING" id="1129793.GPLA_1655"/>
<sequence length="907" mass="101809">MTNDDWQEVQRIFHLAVTLSDTQRAAFLNISCHNDPALRHEIETLIKHSTLSEEIDSIIDHAAHAVLCQPQQKIGDIVDRYRITGVIGQGGMGDIYLAERADEHYTQQVAIKISRNILTNSELAARFKTERQILANLEHANIARLLDGGTTSSNKPYLVMEYIEGTPIDEYCQQHALNLRQRLHLFQKVCDAVQYAHQHLVIHCDLKPSNILISPQGEAKLLDFGISTLLDAPNTSEDADHISRLLTLHYSSPEQICGDTLSTRTDIYSLGAVLYKLLTSRLPFEHVDNNITNAIVKFTPEPPSLILRDSKAPVPRDKTTHWAIQAKDVAGDLDAILLKALHNRASQRYKDVGQFSNDIERYLGHWPIEAHRNAWYIRGKKFFRRNRLSSTLTALFLIAVSTGSTAILMQSQRIALERDIAEQERGKAVAITGFLHNMFFAIEPDKAQGKVITVREILDKASENLDQGTDHALQEQPLVEAAVRRTIGDIYFRIGVILPAIAHLEKALLIHRQQQGDDTERYRVLRALANSYNRADKFDLQRPVLEEAVSLAKHLFGEKSENTLGVMSNLAGLYNDTGHSLLAIDLHNEIYRKSLLALGESNIVTVLAITSLGADYFALGDYQKAEHYFSQGLAACTAAFGENHPLTLYNLAGVSYVLERMGFYQRALAPTTERLKRISQVLGEHHQDTLDAKLSRGRIYVGLGQYPPAEQLFNEILLALPAVTGDEHGLRYETEFALAKLYLRTERANQAVQLAQRTLTNANELWGVSHYKALLGAQILADALTINNQAQDALILYQNILDARQKSIDKERLQNKLLSVDNLHIKYVEAYQAHIGLAKAYLRIDERALGAENLRHAMLISKAHSGMPHPELPWILSSLLSHYEDMGNQVQASEIRHNLAALDVKAR</sequence>